<name>A0A5C3LYM3_9AGAR</name>
<gene>
    <name evidence="2" type="ORF">BDQ12DRAFT_666698</name>
</gene>
<keyword evidence="3" id="KW-1185">Reference proteome</keyword>
<evidence type="ECO:0000313" key="3">
    <source>
        <dbReference type="Proteomes" id="UP000308652"/>
    </source>
</evidence>
<organism evidence="2 3">
    <name type="scientific">Crucibulum laeve</name>
    <dbReference type="NCBI Taxonomy" id="68775"/>
    <lineage>
        <taxon>Eukaryota</taxon>
        <taxon>Fungi</taxon>
        <taxon>Dikarya</taxon>
        <taxon>Basidiomycota</taxon>
        <taxon>Agaricomycotina</taxon>
        <taxon>Agaricomycetes</taxon>
        <taxon>Agaricomycetidae</taxon>
        <taxon>Agaricales</taxon>
        <taxon>Agaricineae</taxon>
        <taxon>Nidulariaceae</taxon>
        <taxon>Crucibulum</taxon>
    </lineage>
</organism>
<reference evidence="2 3" key="1">
    <citation type="journal article" date="2019" name="Nat. Ecol. Evol.">
        <title>Megaphylogeny resolves global patterns of mushroom evolution.</title>
        <authorList>
            <person name="Varga T."/>
            <person name="Krizsan K."/>
            <person name="Foldi C."/>
            <person name="Dima B."/>
            <person name="Sanchez-Garcia M."/>
            <person name="Sanchez-Ramirez S."/>
            <person name="Szollosi G.J."/>
            <person name="Szarkandi J.G."/>
            <person name="Papp V."/>
            <person name="Albert L."/>
            <person name="Andreopoulos W."/>
            <person name="Angelini C."/>
            <person name="Antonin V."/>
            <person name="Barry K.W."/>
            <person name="Bougher N.L."/>
            <person name="Buchanan P."/>
            <person name="Buyck B."/>
            <person name="Bense V."/>
            <person name="Catcheside P."/>
            <person name="Chovatia M."/>
            <person name="Cooper J."/>
            <person name="Damon W."/>
            <person name="Desjardin D."/>
            <person name="Finy P."/>
            <person name="Geml J."/>
            <person name="Haridas S."/>
            <person name="Hughes K."/>
            <person name="Justo A."/>
            <person name="Karasinski D."/>
            <person name="Kautmanova I."/>
            <person name="Kiss B."/>
            <person name="Kocsube S."/>
            <person name="Kotiranta H."/>
            <person name="LaButti K.M."/>
            <person name="Lechner B.E."/>
            <person name="Liimatainen K."/>
            <person name="Lipzen A."/>
            <person name="Lukacs Z."/>
            <person name="Mihaltcheva S."/>
            <person name="Morgado L.N."/>
            <person name="Niskanen T."/>
            <person name="Noordeloos M.E."/>
            <person name="Ohm R.A."/>
            <person name="Ortiz-Santana B."/>
            <person name="Ovrebo C."/>
            <person name="Racz N."/>
            <person name="Riley R."/>
            <person name="Savchenko A."/>
            <person name="Shiryaev A."/>
            <person name="Soop K."/>
            <person name="Spirin V."/>
            <person name="Szebenyi C."/>
            <person name="Tomsovsky M."/>
            <person name="Tulloss R.E."/>
            <person name="Uehling J."/>
            <person name="Grigoriev I.V."/>
            <person name="Vagvolgyi C."/>
            <person name="Papp T."/>
            <person name="Martin F.M."/>
            <person name="Miettinen O."/>
            <person name="Hibbett D.S."/>
            <person name="Nagy L.G."/>
        </authorList>
    </citation>
    <scope>NUCLEOTIDE SEQUENCE [LARGE SCALE GENOMIC DNA]</scope>
    <source>
        <strain evidence="2 3">CBS 166.37</strain>
    </source>
</reference>
<accession>A0A5C3LYM3</accession>
<evidence type="ECO:0000256" key="1">
    <source>
        <dbReference type="SAM" id="MobiDB-lite"/>
    </source>
</evidence>
<feature type="compositionally biased region" description="Basic and acidic residues" evidence="1">
    <location>
        <begin position="178"/>
        <end position="188"/>
    </location>
</feature>
<proteinExistence type="predicted"/>
<feature type="region of interest" description="Disordered" evidence="1">
    <location>
        <begin position="157"/>
        <end position="188"/>
    </location>
</feature>
<dbReference type="AlphaFoldDB" id="A0A5C3LYM3"/>
<dbReference type="Proteomes" id="UP000308652">
    <property type="component" value="Unassembled WGS sequence"/>
</dbReference>
<sequence>MAAIARKELDVIHLRAQLYSSKWVVPSTRPPTGDGKRLIIHTELEIREHSTRNTCEDWVKERTLLVEWSGGGGGGGGGGGEAPRAGIKDALRVAIAPIYHRPSSKPQPAHSIISISHPLSRQHCNLNLPLFLLMGVLILSPKSQPKPVDLQLLRGGKEEESAECEEADGVAVPLQKEVGGREEERGAI</sequence>
<dbReference type="EMBL" id="ML213606">
    <property type="protein sequence ID" value="TFK37785.1"/>
    <property type="molecule type" value="Genomic_DNA"/>
</dbReference>
<protein>
    <submittedName>
        <fullName evidence="2">Uncharacterized protein</fullName>
    </submittedName>
</protein>
<evidence type="ECO:0000313" key="2">
    <source>
        <dbReference type="EMBL" id="TFK37785.1"/>
    </source>
</evidence>